<dbReference type="RefSeq" id="WP_009602178.1">
    <property type="nucleotide sequence ID" value="NZ_AEIU01000083.1"/>
</dbReference>
<reference evidence="2 3" key="1">
    <citation type="journal article" date="2012" name="Int. J. Syst. Evol. Microbiol.">
        <title>Vibrio caribbeanicus sp. nov., isolated from the marine sponge Scleritoderma cyanea.</title>
        <authorList>
            <person name="Hoffmann M."/>
            <person name="Monday S.R."/>
            <person name="Allard M.W."/>
            <person name="Strain E.A."/>
            <person name="Whittaker P."/>
            <person name="Naum M."/>
            <person name="McCarthy P.J."/>
            <person name="Lopez J.V."/>
            <person name="Fischer M."/>
            <person name="Brown E.W."/>
        </authorList>
    </citation>
    <scope>NUCLEOTIDE SEQUENCE [LARGE SCALE GENOMIC DNA]</scope>
    <source>
        <strain evidence="2 3">ATCC BAA-2122</strain>
    </source>
</reference>
<dbReference type="STRING" id="796620.VIBC2010_01983"/>
<protein>
    <recommendedName>
        <fullName evidence="1">DNA polymerase III subunit psi</fullName>
    </recommendedName>
</protein>
<organism evidence="2 3">
    <name type="scientific">Vibrio caribbeanicus ATCC BAA-2122</name>
    <dbReference type="NCBI Taxonomy" id="796620"/>
    <lineage>
        <taxon>Bacteria</taxon>
        <taxon>Pseudomonadati</taxon>
        <taxon>Pseudomonadota</taxon>
        <taxon>Gammaproteobacteria</taxon>
        <taxon>Vibrionales</taxon>
        <taxon>Vibrionaceae</taxon>
        <taxon>Vibrio</taxon>
    </lineage>
</organism>
<accession>E3BM78</accession>
<keyword evidence="3" id="KW-1185">Reference proteome</keyword>
<evidence type="ECO:0000256" key="1">
    <source>
        <dbReference type="PIRNR" id="PIRNR029225"/>
    </source>
</evidence>
<dbReference type="Gene3D" id="3.40.50.10220">
    <property type="entry name" value="DNA polymerase III, psi subunit"/>
    <property type="match status" value="1"/>
</dbReference>
<dbReference type="Pfam" id="PF03603">
    <property type="entry name" value="DNA_III_psi"/>
    <property type="match status" value="1"/>
</dbReference>
<comment type="function">
    <text evidence="1">Part of the beta sliding clamp loading complex, which hydrolyzes ATP to load the beta clamp onto primed DNA to form the DNA replication pre-initiation complex. DNA polymerase III is a complex, multichain enzyme responsible for most of the replicative synthesis in bacteria. This DNA polymerase also exhibits 3' to 5' exonuclease activity.</text>
</comment>
<evidence type="ECO:0000313" key="3">
    <source>
        <dbReference type="Proteomes" id="UP000002943"/>
    </source>
</evidence>
<dbReference type="EMBL" id="AEIU01000083">
    <property type="protein sequence ID" value="EFP96006.1"/>
    <property type="molecule type" value="Genomic_DNA"/>
</dbReference>
<evidence type="ECO:0000313" key="2">
    <source>
        <dbReference type="EMBL" id="EFP96006.1"/>
    </source>
</evidence>
<comment type="caution">
    <text evidence="2">The sequence shown here is derived from an EMBL/GenBank/DDBJ whole genome shotgun (WGS) entry which is preliminary data.</text>
</comment>
<dbReference type="PIRSF" id="PIRSF029225">
    <property type="entry name" value="DNA_pol_III_psi"/>
    <property type="match status" value="1"/>
</dbReference>
<dbReference type="GO" id="GO:0008408">
    <property type="term" value="F:3'-5' exonuclease activity"/>
    <property type="evidence" value="ECO:0007669"/>
    <property type="project" value="InterPro"/>
</dbReference>
<gene>
    <name evidence="2" type="ORF">VIBC2010_01983</name>
</gene>
<keyword evidence="1" id="KW-0239">DNA-directed DNA polymerase</keyword>
<sequence>MQRRDLNYLDEMGFEYYQLTQPQKVSSHSPHYFSSPENCKLLFVSINAPNGSTLVMFDKVMNSMGLTTEMSLHLLPCDLNRVDLSRIEWIWFAGCSPNFDVGCKLLQTPVLEDIEGNNAQRRALWQQICSYQS</sequence>
<dbReference type="GO" id="GO:0006260">
    <property type="term" value="P:DNA replication"/>
    <property type="evidence" value="ECO:0007669"/>
    <property type="project" value="UniProtKB-KW"/>
</dbReference>
<dbReference type="Proteomes" id="UP000002943">
    <property type="component" value="Unassembled WGS sequence"/>
</dbReference>
<name>E3BM78_9VIBR</name>
<keyword evidence="1" id="KW-0548">Nucleotidyltransferase</keyword>
<proteinExistence type="predicted"/>
<keyword evidence="1" id="KW-0808">Transferase</keyword>
<dbReference type="InterPro" id="IPR004615">
    <property type="entry name" value="DNA_pol_III_psi"/>
</dbReference>
<dbReference type="AlphaFoldDB" id="E3BM78"/>
<dbReference type="SUPFAM" id="SSF102220">
    <property type="entry name" value="DNA polymerase III psi subunit"/>
    <property type="match status" value="1"/>
</dbReference>
<dbReference type="eggNOG" id="COG3050">
    <property type="taxonomic scope" value="Bacteria"/>
</dbReference>
<dbReference type="OrthoDB" id="5609147at2"/>
<keyword evidence="1" id="KW-0235">DNA replication</keyword>
<dbReference type="GO" id="GO:0003887">
    <property type="term" value="F:DNA-directed DNA polymerase activity"/>
    <property type="evidence" value="ECO:0007669"/>
    <property type="project" value="UniProtKB-KW"/>
</dbReference>
<dbReference type="InterPro" id="IPR036654">
    <property type="entry name" value="DNA_pol_III_psi_sf"/>
</dbReference>